<evidence type="ECO:0000313" key="4">
    <source>
        <dbReference type="Proteomes" id="UP001152747"/>
    </source>
</evidence>
<evidence type="ECO:0000313" key="3">
    <source>
        <dbReference type="EMBL" id="CAI5447126.1"/>
    </source>
</evidence>
<feature type="region of interest" description="Disordered" evidence="2">
    <location>
        <begin position="262"/>
        <end position="285"/>
    </location>
</feature>
<keyword evidence="4" id="KW-1185">Reference proteome</keyword>
<feature type="compositionally biased region" description="Basic residues" evidence="2">
    <location>
        <begin position="138"/>
        <end position="148"/>
    </location>
</feature>
<dbReference type="Proteomes" id="UP001152747">
    <property type="component" value="Unassembled WGS sequence"/>
</dbReference>
<gene>
    <name evidence="3" type="ORF">CAMP_LOCUS9763</name>
</gene>
<sequence length="285" mass="33084">MLRTCLEIETLFNNLNRENLFESFQSFRSLKFSSMNTELLDKIIDIIWKKACEKPEIVALFGFYYIYLTDSGGGSMENRQFIISSVRFRFNGWITMTNELQENIDSIFEFITHLYSKNRYFGGSVVTQTVSLPTSTRKPTHVGKPKKRAQTETSPPVDFRKPDSNSNPSNQVRVPLEVLRNNSKIENLRKTIEILAVENVKKLKIIKKLRKVIAEQNAEIQELKKEKMCEEVERIHRKYQKILRIEDFDGFIEKINEYLSVSTSSEFQRNSENEAGSSGIQGNSK</sequence>
<accession>A0A9P1IN64</accession>
<protein>
    <submittedName>
        <fullName evidence="3">Uncharacterized protein</fullName>
    </submittedName>
</protein>
<reference evidence="3" key="1">
    <citation type="submission" date="2022-11" db="EMBL/GenBank/DDBJ databases">
        <authorList>
            <person name="Kikuchi T."/>
        </authorList>
    </citation>
    <scope>NUCLEOTIDE SEQUENCE</scope>
    <source>
        <strain evidence="3">PS1010</strain>
    </source>
</reference>
<dbReference type="AlphaFoldDB" id="A0A9P1IN64"/>
<proteinExistence type="predicted"/>
<feature type="coiled-coil region" evidence="1">
    <location>
        <begin position="206"/>
        <end position="233"/>
    </location>
</feature>
<feature type="region of interest" description="Disordered" evidence="2">
    <location>
        <begin position="132"/>
        <end position="171"/>
    </location>
</feature>
<organism evidence="3 4">
    <name type="scientific">Caenorhabditis angaria</name>
    <dbReference type="NCBI Taxonomy" id="860376"/>
    <lineage>
        <taxon>Eukaryota</taxon>
        <taxon>Metazoa</taxon>
        <taxon>Ecdysozoa</taxon>
        <taxon>Nematoda</taxon>
        <taxon>Chromadorea</taxon>
        <taxon>Rhabditida</taxon>
        <taxon>Rhabditina</taxon>
        <taxon>Rhabditomorpha</taxon>
        <taxon>Rhabditoidea</taxon>
        <taxon>Rhabditidae</taxon>
        <taxon>Peloderinae</taxon>
        <taxon>Caenorhabditis</taxon>
    </lineage>
</organism>
<comment type="caution">
    <text evidence="3">The sequence shown here is derived from an EMBL/GenBank/DDBJ whole genome shotgun (WGS) entry which is preliminary data.</text>
</comment>
<name>A0A9P1IN64_9PELO</name>
<keyword evidence="1" id="KW-0175">Coiled coil</keyword>
<evidence type="ECO:0000256" key="2">
    <source>
        <dbReference type="SAM" id="MobiDB-lite"/>
    </source>
</evidence>
<dbReference type="EMBL" id="CANHGI010000004">
    <property type="protein sequence ID" value="CAI5447126.1"/>
    <property type="molecule type" value="Genomic_DNA"/>
</dbReference>
<evidence type="ECO:0000256" key="1">
    <source>
        <dbReference type="SAM" id="Coils"/>
    </source>
</evidence>